<gene>
    <name evidence="1" type="ORF">DFQ27_003564</name>
</gene>
<reference evidence="1" key="1">
    <citation type="journal article" date="2020" name="Fungal Divers.">
        <title>Resolving the Mortierellaceae phylogeny through synthesis of multi-gene phylogenetics and phylogenomics.</title>
        <authorList>
            <person name="Vandepol N."/>
            <person name="Liber J."/>
            <person name="Desiro A."/>
            <person name="Na H."/>
            <person name="Kennedy M."/>
            <person name="Barry K."/>
            <person name="Grigoriev I.V."/>
            <person name="Miller A.N."/>
            <person name="O'Donnell K."/>
            <person name="Stajich J.E."/>
            <person name="Bonito G."/>
        </authorList>
    </citation>
    <scope>NUCLEOTIDE SEQUENCE</scope>
    <source>
        <strain evidence="1">BC1065</strain>
    </source>
</reference>
<protein>
    <submittedName>
        <fullName evidence="1">Uncharacterized protein</fullName>
    </submittedName>
</protein>
<organism evidence="1 2">
    <name type="scientific">Actinomortierella ambigua</name>
    <dbReference type="NCBI Taxonomy" id="1343610"/>
    <lineage>
        <taxon>Eukaryota</taxon>
        <taxon>Fungi</taxon>
        <taxon>Fungi incertae sedis</taxon>
        <taxon>Mucoromycota</taxon>
        <taxon>Mortierellomycotina</taxon>
        <taxon>Mortierellomycetes</taxon>
        <taxon>Mortierellales</taxon>
        <taxon>Mortierellaceae</taxon>
        <taxon>Actinomortierella</taxon>
    </lineage>
</organism>
<dbReference type="AlphaFoldDB" id="A0A9P6UCR8"/>
<evidence type="ECO:0000313" key="1">
    <source>
        <dbReference type="EMBL" id="KAG0269439.1"/>
    </source>
</evidence>
<accession>A0A9P6UCR8</accession>
<evidence type="ECO:0000313" key="2">
    <source>
        <dbReference type="Proteomes" id="UP000807716"/>
    </source>
</evidence>
<dbReference type="EMBL" id="JAAAJB010000025">
    <property type="protein sequence ID" value="KAG0269439.1"/>
    <property type="molecule type" value="Genomic_DNA"/>
</dbReference>
<keyword evidence="2" id="KW-1185">Reference proteome</keyword>
<sequence>MNSIMLTIVQELFNKVQVLLHGRSSSSAVHSKFLVILDESQFLGRLFPELFYDSDMVTVRPVLAPVLFAFRHVASDTSYDSICVLPCGTGLSSYELTWSGGSTAGSKLSADEFKASKFSEMVVDFAGWTDVGSISRYLGRIRQELNDAGRQRLDELIPEEAIKELFHHLRGRYRPLISAIEDIIVTDDPKAWEELIQERVDRLTTASIPTTDGEKRRLEGNLCGELRRMFEHVRHDTNTVAYAEFRNVEATLNIAVATFITQGGIMAFKGQLPKLVEIAFGRIKLFNSDFYTTVDEPIALQAADNYFQSRDPGYSQFRHDQLARTPTEQTRGKEWEFTIPFEMIHVFHEKIVSTRLFHDAKLPHNMFEHKAAVVGWTGRMRTIGSQEMTMADFLDAHINRNSEQDGQPVPPFFYPEEHVSGPDVVFVVRFSGKAQDSPLGSCSTSPSSVSPDIVCPVFIQVKLCLKLSRKEAVEAHDTVQPKKVKGHLVEISNFCRPHGHYISLIISYPAGIANFFVDKALEKHEDGVTEIALTIDDNNIDDLFSDKQVPALQLMKRLGAAMTRTAGELKRRRAE</sequence>
<proteinExistence type="predicted"/>
<dbReference type="Proteomes" id="UP000807716">
    <property type="component" value="Unassembled WGS sequence"/>
</dbReference>
<name>A0A9P6UCR8_9FUNG</name>
<dbReference type="OrthoDB" id="2413749at2759"/>
<comment type="caution">
    <text evidence="1">The sequence shown here is derived from an EMBL/GenBank/DDBJ whole genome shotgun (WGS) entry which is preliminary data.</text>
</comment>